<evidence type="ECO:0000259" key="5">
    <source>
        <dbReference type="Pfam" id="PF13490"/>
    </source>
</evidence>
<keyword evidence="4" id="KW-0472">Membrane</keyword>
<keyword evidence="7" id="KW-1185">Reference proteome</keyword>
<dbReference type="Proteomes" id="UP000197174">
    <property type="component" value="Unassembled WGS sequence"/>
</dbReference>
<evidence type="ECO:0000256" key="4">
    <source>
        <dbReference type="SAM" id="Phobius"/>
    </source>
</evidence>
<evidence type="ECO:0000313" key="7">
    <source>
        <dbReference type="Proteomes" id="UP000197174"/>
    </source>
</evidence>
<organism evidence="6 7">
    <name type="scientific">Micromonospora wenchangensis</name>
    <dbReference type="NCBI Taxonomy" id="1185415"/>
    <lineage>
        <taxon>Bacteria</taxon>
        <taxon>Bacillati</taxon>
        <taxon>Actinomycetota</taxon>
        <taxon>Actinomycetes</taxon>
        <taxon>Micromonosporales</taxon>
        <taxon>Micromonosporaceae</taxon>
        <taxon>Micromonospora</taxon>
    </lineage>
</organism>
<feature type="compositionally biased region" description="Low complexity" evidence="3">
    <location>
        <begin position="215"/>
        <end position="231"/>
    </location>
</feature>
<evidence type="ECO:0000256" key="1">
    <source>
        <dbReference type="ARBA" id="ARBA00023015"/>
    </source>
</evidence>
<dbReference type="Gene3D" id="1.10.10.1320">
    <property type="entry name" value="Anti-sigma factor, zinc-finger domain"/>
    <property type="match status" value="1"/>
</dbReference>
<feature type="transmembrane region" description="Helical" evidence="4">
    <location>
        <begin position="263"/>
        <end position="285"/>
    </location>
</feature>
<dbReference type="InterPro" id="IPR027383">
    <property type="entry name" value="Znf_put"/>
</dbReference>
<name>A0A246RLN1_9ACTN</name>
<keyword evidence="2" id="KW-0804">Transcription</keyword>
<accession>A0A246RLN1</accession>
<dbReference type="Pfam" id="PF13490">
    <property type="entry name" value="zf-HC2"/>
    <property type="match status" value="1"/>
</dbReference>
<comment type="caution">
    <text evidence="6">The sequence shown here is derived from an EMBL/GenBank/DDBJ whole genome shotgun (WGS) entry which is preliminary data.</text>
</comment>
<feature type="compositionally biased region" description="Pro residues" evidence="3">
    <location>
        <begin position="155"/>
        <end position="171"/>
    </location>
</feature>
<feature type="compositionally biased region" description="Low complexity" evidence="3">
    <location>
        <begin position="172"/>
        <end position="202"/>
    </location>
</feature>
<dbReference type="AlphaFoldDB" id="A0A246RLN1"/>
<keyword evidence="1" id="KW-0805">Transcription regulation</keyword>
<dbReference type="InterPro" id="IPR041916">
    <property type="entry name" value="Anti_sigma_zinc_sf"/>
</dbReference>
<protein>
    <recommendedName>
        <fullName evidence="5">Putative zinc-finger domain-containing protein</fullName>
    </recommendedName>
</protein>
<feature type="region of interest" description="Disordered" evidence="3">
    <location>
        <begin position="17"/>
        <end position="39"/>
    </location>
</feature>
<evidence type="ECO:0000313" key="6">
    <source>
        <dbReference type="EMBL" id="OWV05835.1"/>
    </source>
</evidence>
<gene>
    <name evidence="6" type="ORF">B5D80_17345</name>
</gene>
<feature type="domain" description="Putative zinc-finger" evidence="5">
    <location>
        <begin position="63"/>
        <end position="91"/>
    </location>
</feature>
<reference evidence="6 7" key="1">
    <citation type="submission" date="2017-03" db="EMBL/GenBank/DDBJ databases">
        <title>Whole genome sequence of Micromonospora wenchangensis, isolated from mangrove soil.</title>
        <authorList>
            <person name="Yang H."/>
        </authorList>
    </citation>
    <scope>NUCLEOTIDE SEQUENCE [LARGE SCALE GENOMIC DNA]</scope>
    <source>
        <strain evidence="6 7">CCTCC AA 2012002</strain>
    </source>
</reference>
<keyword evidence="4" id="KW-1133">Transmembrane helix</keyword>
<feature type="compositionally biased region" description="Pro residues" evidence="3">
    <location>
        <begin position="123"/>
        <end position="148"/>
    </location>
</feature>
<keyword evidence="4" id="KW-0812">Transmembrane</keyword>
<feature type="region of interest" description="Disordered" evidence="3">
    <location>
        <begin position="117"/>
        <end position="258"/>
    </location>
</feature>
<proteinExistence type="predicted"/>
<evidence type="ECO:0000256" key="3">
    <source>
        <dbReference type="SAM" id="MobiDB-lite"/>
    </source>
</evidence>
<sequence length="393" mass="39387">MRCARCTQRSARPSRRDDATCRFPARSAGRLPSRGSSHRHRCLRVEKGGVMRTGGEHPTAEHAALALYLLGALDDADRVAFEAHLAGCDECLAAAGEMGGVTSALGGLDAADWDDLAGLTPEFPLPPEFGPPPDRTPAAPPVGPPPPTGSDQPAAPVPVARPPADSPPPAPAAAGEPVTSTADGGPATAAGSAPTADAGPLADAPPDPQSGTPVAAPRRSARRGAGPRATGRGAGSRPGGDRPATASGTGGSRPADPARRRRMVLWGGVAAALVAVVLAGGTAVVTGLGDRSGVVLTATGEAPAEGVSLSVAITTDEGRGSTIRITATGLRQGLRYRLFAVTRDGVTHVVRDWTASTGPQEVTGELSLPVADLAFVTVGLVDGTAIVTAPISR</sequence>
<evidence type="ECO:0000256" key="2">
    <source>
        <dbReference type="ARBA" id="ARBA00023163"/>
    </source>
</evidence>
<dbReference type="EMBL" id="MZMV01000027">
    <property type="protein sequence ID" value="OWV05835.1"/>
    <property type="molecule type" value="Genomic_DNA"/>
</dbReference>